<dbReference type="PRINTS" id="PR00080">
    <property type="entry name" value="SDRFAMILY"/>
</dbReference>
<dbReference type="RefSeq" id="WP_003736721.1">
    <property type="nucleotide sequence ID" value="NC_017537.1"/>
</dbReference>
<evidence type="ECO:0000313" key="4">
    <source>
        <dbReference type="EMBL" id="AEH92676.1"/>
    </source>
</evidence>
<dbReference type="Gene3D" id="3.40.50.720">
    <property type="entry name" value="NAD(P)-binding Rossmann-like Domain"/>
    <property type="match status" value="1"/>
</dbReference>
<dbReference type="KEGG" id="lmq:LMM7_1671"/>
<dbReference type="SUPFAM" id="SSF51735">
    <property type="entry name" value="NAD(P)-binding Rossmann-fold domains"/>
    <property type="match status" value="1"/>
</dbReference>
<evidence type="ECO:0000256" key="3">
    <source>
        <dbReference type="RuleBase" id="RU000363"/>
    </source>
</evidence>
<protein>
    <submittedName>
        <fullName evidence="4">Short-chain dehydrogenase/reductase SDR</fullName>
    </submittedName>
</protein>
<comment type="similarity">
    <text evidence="1 3">Belongs to the short-chain dehydrogenases/reductases (SDR) family.</text>
</comment>
<dbReference type="PATRIC" id="fig|1030009.3.peg.1659"/>
<dbReference type="EMBL" id="CP002816">
    <property type="protein sequence ID" value="AEH92676.1"/>
    <property type="molecule type" value="Genomic_DNA"/>
</dbReference>
<dbReference type="CDD" id="cd05233">
    <property type="entry name" value="SDR_c"/>
    <property type="match status" value="1"/>
</dbReference>
<dbReference type="GO" id="GO:0016020">
    <property type="term" value="C:membrane"/>
    <property type="evidence" value="ECO:0007669"/>
    <property type="project" value="TreeGrafter"/>
</dbReference>
<dbReference type="GO" id="GO:0016491">
    <property type="term" value="F:oxidoreductase activity"/>
    <property type="evidence" value="ECO:0007669"/>
    <property type="project" value="UniProtKB-KW"/>
</dbReference>
<dbReference type="AlphaFoldDB" id="A0A0E0UWD8"/>
<dbReference type="Pfam" id="PF00106">
    <property type="entry name" value="adh_short"/>
    <property type="match status" value="1"/>
</dbReference>
<gene>
    <name evidence="4" type="ordered locus">LMM7_1671</name>
</gene>
<sequence length="253" mass="27866">MRTVLITGTTSGIGYALSELFAKKECHVILVSRNAMKLSAQKQKLENGNNRIDTITCDLEQTNAAEIIYKSIKQNGWQVDILVNNAGFNEAGLFSETDATCEQGMINLHINFVTDMMKLFIPEMIQNSHGHILNVGSTGSYIACPKDAVYAASKAYILHLSKAVHAELKGTGVTVTTLCPGSTRTEFAHKAKIEHTLLFKIFVMSPHKVALSGLRAMEKGKSVIIPGLYNKILVLCSRLLPYSFIGWMTKKML</sequence>
<dbReference type="PANTHER" id="PTHR44196:SF2">
    <property type="entry name" value="SHORT-CHAIN DEHYDROGENASE-RELATED"/>
    <property type="match status" value="1"/>
</dbReference>
<organism evidence="4 5">
    <name type="scientific">Listeria monocytogenes serotype 4a (strain M7)</name>
    <dbReference type="NCBI Taxonomy" id="1030009"/>
    <lineage>
        <taxon>Bacteria</taxon>
        <taxon>Bacillati</taxon>
        <taxon>Bacillota</taxon>
        <taxon>Bacilli</taxon>
        <taxon>Bacillales</taxon>
        <taxon>Listeriaceae</taxon>
        <taxon>Listeria</taxon>
    </lineage>
</organism>
<dbReference type="Proteomes" id="UP000000486">
    <property type="component" value="Chromosome"/>
</dbReference>
<dbReference type="InterPro" id="IPR002347">
    <property type="entry name" value="SDR_fam"/>
</dbReference>
<keyword evidence="2" id="KW-0560">Oxidoreductase</keyword>
<evidence type="ECO:0000313" key="5">
    <source>
        <dbReference type="Proteomes" id="UP000000486"/>
    </source>
</evidence>
<dbReference type="InterPro" id="IPR036291">
    <property type="entry name" value="NAD(P)-bd_dom_sf"/>
</dbReference>
<dbReference type="PIRSF" id="PIRSF000126">
    <property type="entry name" value="11-beta-HSD1"/>
    <property type="match status" value="1"/>
</dbReference>
<dbReference type="PRINTS" id="PR00081">
    <property type="entry name" value="GDHRDH"/>
</dbReference>
<accession>A0A0E0UWD8</accession>
<proteinExistence type="inferred from homology"/>
<dbReference type="PROSITE" id="PS00061">
    <property type="entry name" value="ADH_SHORT"/>
    <property type="match status" value="1"/>
</dbReference>
<dbReference type="PANTHER" id="PTHR44196">
    <property type="entry name" value="DEHYDROGENASE/REDUCTASE SDR FAMILY MEMBER 7B"/>
    <property type="match status" value="1"/>
</dbReference>
<evidence type="ECO:0000256" key="1">
    <source>
        <dbReference type="ARBA" id="ARBA00006484"/>
    </source>
</evidence>
<dbReference type="GeneID" id="93235003"/>
<dbReference type="HOGENOM" id="CLU_010194_2_1_9"/>
<name>A0A0E0UWD8_LISMM</name>
<reference evidence="4 5" key="1">
    <citation type="journal article" date="2011" name="J. Bacteriol.">
        <title>Genome sequence of the nonpathogenic Listeria monocytogenes serovar 4a strain M7.</title>
        <authorList>
            <person name="Chen J."/>
            <person name="Xia Y."/>
            <person name="Cheng C."/>
            <person name="Fang C."/>
            <person name="Shan Y."/>
            <person name="Jin G."/>
            <person name="Fang W."/>
        </authorList>
    </citation>
    <scope>NUCLEOTIDE SEQUENCE [LARGE SCALE GENOMIC DNA]</scope>
    <source>
        <strain evidence="4 5">M7</strain>
    </source>
</reference>
<dbReference type="InterPro" id="IPR020904">
    <property type="entry name" value="Sc_DH/Rdtase_CS"/>
</dbReference>
<evidence type="ECO:0000256" key="2">
    <source>
        <dbReference type="ARBA" id="ARBA00023002"/>
    </source>
</evidence>